<dbReference type="RefSeq" id="WP_058613724.1">
    <property type="nucleotide sequence ID" value="NZ_LDRV01000035.1"/>
</dbReference>
<evidence type="ECO:0000256" key="17">
    <source>
        <dbReference type="HAMAP-Rule" id="MF_00037"/>
    </source>
</evidence>
<evidence type="ECO:0000256" key="13">
    <source>
        <dbReference type="ARBA" id="ARBA00023002"/>
    </source>
</evidence>
<evidence type="ECO:0000256" key="3">
    <source>
        <dbReference type="ARBA" id="ARBA00004496"/>
    </source>
</evidence>
<comment type="pathway">
    <text evidence="4 17">Cell wall biogenesis; peptidoglycan biosynthesis.</text>
</comment>
<dbReference type="GO" id="GO:0009252">
    <property type="term" value="P:peptidoglycan biosynthetic process"/>
    <property type="evidence" value="ECO:0007669"/>
    <property type="project" value="UniProtKB-UniRule"/>
</dbReference>
<evidence type="ECO:0000256" key="5">
    <source>
        <dbReference type="ARBA" id="ARBA00010485"/>
    </source>
</evidence>
<keyword evidence="11 17" id="KW-0133">Cell shape</keyword>
<dbReference type="PANTHER" id="PTHR21071:SF4">
    <property type="entry name" value="UDP-N-ACETYLENOLPYRUVOYLGLUCOSAMINE REDUCTASE"/>
    <property type="match status" value="1"/>
</dbReference>
<sequence>MPEVAPIPLSQLTTLRTGGEPARLIEARTADELVAALREVWADGDEWFVLGGGSNLFVGDEPFDGTVIRVRTDGIEELPGSRPETVRLRVQAGHDWDALVAETVERGLAGIEAMSGIPGTVGAAPVQNVGAYGQEIVQTLVEVELIDESTGDVSVVPAAELGLGFRTSVLKQHYGSIPDRSAVILSVTLELERVGAGERPITGDQLRGALGLDADDAVSLRWIRDHVLATRARKGMVLDAEDPDTWSAGSFFQNAIVSEAFARTLPEACPKWPMAPVLDPVTVIPLAAFDGILPPPPVERHEVKVSAAWLIENAGLRRGFRFPRSRAGLSTKHTLALTNRGEATAAEIAELARFVQSRVHSEFGLILQPEPVLVNVEL</sequence>
<dbReference type="SUPFAM" id="SSF56194">
    <property type="entry name" value="Uridine diphospho-N-Acetylenolpyruvylglucosamine reductase, MurB, C-terminal domain"/>
    <property type="match status" value="1"/>
</dbReference>
<evidence type="ECO:0000256" key="12">
    <source>
        <dbReference type="ARBA" id="ARBA00022984"/>
    </source>
</evidence>
<dbReference type="GO" id="GO:0051301">
    <property type="term" value="P:cell division"/>
    <property type="evidence" value="ECO:0007669"/>
    <property type="project" value="UniProtKB-KW"/>
</dbReference>
<proteinExistence type="inferred from homology"/>
<dbReference type="InterPro" id="IPR003170">
    <property type="entry name" value="MurB"/>
</dbReference>
<evidence type="ECO:0000259" key="18">
    <source>
        <dbReference type="PROSITE" id="PS51387"/>
    </source>
</evidence>
<dbReference type="AlphaFoldDB" id="A0A147F926"/>
<dbReference type="PANTHER" id="PTHR21071">
    <property type="entry name" value="UDP-N-ACETYLENOLPYRUVOYLGLUCOSAMINE REDUCTASE"/>
    <property type="match status" value="1"/>
</dbReference>
<dbReference type="Gene3D" id="3.30.43.10">
    <property type="entry name" value="Uridine Diphospho-n-acetylenolpyruvylglucosamine Reductase, domain 2"/>
    <property type="match status" value="1"/>
</dbReference>
<dbReference type="NCBIfam" id="NF010478">
    <property type="entry name" value="PRK13903.1"/>
    <property type="match status" value="1"/>
</dbReference>
<dbReference type="GO" id="GO:0008762">
    <property type="term" value="F:UDP-N-acetylmuramate dehydrogenase activity"/>
    <property type="evidence" value="ECO:0007669"/>
    <property type="project" value="UniProtKB-UniRule"/>
</dbReference>
<dbReference type="EMBL" id="LDRV01000035">
    <property type="protein sequence ID" value="KTS13096.1"/>
    <property type="molecule type" value="Genomic_DNA"/>
</dbReference>
<dbReference type="InterPro" id="IPR016166">
    <property type="entry name" value="FAD-bd_PCMH"/>
</dbReference>
<dbReference type="PROSITE" id="PS51387">
    <property type="entry name" value="FAD_PCMH"/>
    <property type="match status" value="1"/>
</dbReference>
<evidence type="ECO:0000256" key="4">
    <source>
        <dbReference type="ARBA" id="ARBA00004752"/>
    </source>
</evidence>
<evidence type="ECO:0000256" key="15">
    <source>
        <dbReference type="ARBA" id="ARBA00023316"/>
    </source>
</evidence>
<comment type="subcellular location">
    <subcellularLocation>
        <location evidence="3 17">Cytoplasm</location>
    </subcellularLocation>
</comment>
<feature type="active site" evidence="17">
    <location>
        <position position="370"/>
    </location>
</feature>
<comment type="cofactor">
    <cofactor evidence="1 17">
        <name>FAD</name>
        <dbReference type="ChEBI" id="CHEBI:57692"/>
    </cofactor>
</comment>
<evidence type="ECO:0000256" key="11">
    <source>
        <dbReference type="ARBA" id="ARBA00022960"/>
    </source>
</evidence>
<dbReference type="Pfam" id="PF02873">
    <property type="entry name" value="MurB_C"/>
    <property type="match status" value="1"/>
</dbReference>
<evidence type="ECO:0000256" key="8">
    <source>
        <dbReference type="ARBA" id="ARBA00022630"/>
    </source>
</evidence>
<evidence type="ECO:0000313" key="19">
    <source>
        <dbReference type="EMBL" id="KTS13096.1"/>
    </source>
</evidence>
<keyword evidence="6 17" id="KW-0963">Cytoplasm</keyword>
<dbReference type="InterPro" id="IPR036635">
    <property type="entry name" value="MurB_C_sf"/>
</dbReference>
<feature type="domain" description="FAD-binding PCMH-type" evidence="18">
    <location>
        <begin position="17"/>
        <end position="267"/>
    </location>
</feature>
<feature type="active site" evidence="17">
    <location>
        <position position="166"/>
    </location>
</feature>
<dbReference type="GO" id="GO:0071949">
    <property type="term" value="F:FAD binding"/>
    <property type="evidence" value="ECO:0007669"/>
    <property type="project" value="InterPro"/>
</dbReference>
<dbReference type="InterPro" id="IPR011601">
    <property type="entry name" value="MurB_C"/>
</dbReference>
<keyword evidence="9 17" id="KW-0274">FAD</keyword>
<dbReference type="GO" id="GO:0005829">
    <property type="term" value="C:cytosol"/>
    <property type="evidence" value="ECO:0007669"/>
    <property type="project" value="TreeGrafter"/>
</dbReference>
<evidence type="ECO:0000256" key="16">
    <source>
        <dbReference type="ARBA" id="ARBA00048914"/>
    </source>
</evidence>
<dbReference type="InterPro" id="IPR016169">
    <property type="entry name" value="FAD-bd_PCMH_sub2"/>
</dbReference>
<keyword evidence="8 17" id="KW-0285">Flavoprotein</keyword>
<evidence type="ECO:0000313" key="20">
    <source>
        <dbReference type="Proteomes" id="UP000072189"/>
    </source>
</evidence>
<dbReference type="Gene3D" id="3.30.465.10">
    <property type="match status" value="1"/>
</dbReference>
<keyword evidence="15 17" id="KW-0961">Cell wall biogenesis/degradation</keyword>
<dbReference type="GO" id="GO:0071555">
    <property type="term" value="P:cell wall organization"/>
    <property type="evidence" value="ECO:0007669"/>
    <property type="project" value="UniProtKB-KW"/>
</dbReference>
<dbReference type="SUPFAM" id="SSF56176">
    <property type="entry name" value="FAD-binding/transporter-associated domain-like"/>
    <property type="match status" value="1"/>
</dbReference>
<evidence type="ECO:0000256" key="7">
    <source>
        <dbReference type="ARBA" id="ARBA00022618"/>
    </source>
</evidence>
<keyword evidence="14 17" id="KW-0131">Cell cycle</keyword>
<dbReference type="HAMAP" id="MF_00037">
    <property type="entry name" value="MurB"/>
    <property type="match status" value="1"/>
</dbReference>
<evidence type="ECO:0000256" key="6">
    <source>
        <dbReference type="ARBA" id="ARBA00022490"/>
    </source>
</evidence>
<gene>
    <name evidence="17" type="primary">murB</name>
    <name evidence="19" type="ORF">RSA3_06405</name>
</gene>
<dbReference type="InterPro" id="IPR016167">
    <property type="entry name" value="FAD-bd_PCMH_sub1"/>
</dbReference>
<organism evidence="19 20">
    <name type="scientific">Microbacterium testaceum</name>
    <name type="common">Aureobacterium testaceum</name>
    <name type="synonym">Brevibacterium testaceum</name>
    <dbReference type="NCBI Taxonomy" id="2033"/>
    <lineage>
        <taxon>Bacteria</taxon>
        <taxon>Bacillati</taxon>
        <taxon>Actinomycetota</taxon>
        <taxon>Actinomycetes</taxon>
        <taxon>Micrococcales</taxon>
        <taxon>Microbacteriaceae</taxon>
        <taxon>Microbacterium</taxon>
    </lineage>
</organism>
<dbReference type="GO" id="GO:0008360">
    <property type="term" value="P:regulation of cell shape"/>
    <property type="evidence" value="ECO:0007669"/>
    <property type="project" value="UniProtKB-KW"/>
</dbReference>
<evidence type="ECO:0000256" key="14">
    <source>
        <dbReference type="ARBA" id="ARBA00023306"/>
    </source>
</evidence>
<comment type="function">
    <text evidence="2 17">Cell wall formation.</text>
</comment>
<protein>
    <recommendedName>
        <fullName evidence="17">UDP-N-acetylenolpyruvoylglucosamine reductase</fullName>
        <ecNumber evidence="17">1.3.1.98</ecNumber>
    </recommendedName>
    <alternativeName>
        <fullName evidence="17">UDP-N-acetylmuramate dehydrogenase</fullName>
    </alternativeName>
</protein>
<dbReference type="InterPro" id="IPR036318">
    <property type="entry name" value="FAD-bd_PCMH-like_sf"/>
</dbReference>
<dbReference type="Proteomes" id="UP000072189">
    <property type="component" value="Unassembled WGS sequence"/>
</dbReference>
<feature type="active site" description="Proton donor" evidence="17">
    <location>
        <position position="250"/>
    </location>
</feature>
<accession>A0A147F926</accession>
<keyword evidence="12 17" id="KW-0573">Peptidoglycan synthesis</keyword>
<dbReference type="InterPro" id="IPR006094">
    <property type="entry name" value="Oxid_FAD_bind_N"/>
</dbReference>
<reference evidence="19 20" key="1">
    <citation type="journal article" date="2016" name="Front. Microbiol.">
        <title>Genomic Resource of Rice Seed Associated Bacteria.</title>
        <authorList>
            <person name="Midha S."/>
            <person name="Bansal K."/>
            <person name="Sharma S."/>
            <person name="Kumar N."/>
            <person name="Patil P.P."/>
            <person name="Chaudhry V."/>
            <person name="Patil P.B."/>
        </authorList>
    </citation>
    <scope>NUCLEOTIDE SEQUENCE [LARGE SCALE GENOMIC DNA]</scope>
    <source>
        <strain evidence="19 20">RSA3</strain>
    </source>
</reference>
<comment type="caution">
    <text evidence="19">The sequence shown here is derived from an EMBL/GenBank/DDBJ whole genome shotgun (WGS) entry which is preliminary data.</text>
</comment>
<name>A0A147F926_MICTE</name>
<dbReference type="Pfam" id="PF01565">
    <property type="entry name" value="FAD_binding_4"/>
    <property type="match status" value="1"/>
</dbReference>
<evidence type="ECO:0000256" key="1">
    <source>
        <dbReference type="ARBA" id="ARBA00001974"/>
    </source>
</evidence>
<dbReference type="PATRIC" id="fig|2033.7.peg.1884"/>
<comment type="similarity">
    <text evidence="5 17">Belongs to the MurB family.</text>
</comment>
<keyword evidence="13 17" id="KW-0560">Oxidoreductase</keyword>
<comment type="catalytic activity">
    <reaction evidence="16 17">
        <text>UDP-N-acetyl-alpha-D-muramate + NADP(+) = UDP-N-acetyl-3-O-(1-carboxyvinyl)-alpha-D-glucosamine + NADPH + H(+)</text>
        <dbReference type="Rhea" id="RHEA:12248"/>
        <dbReference type="ChEBI" id="CHEBI:15378"/>
        <dbReference type="ChEBI" id="CHEBI:57783"/>
        <dbReference type="ChEBI" id="CHEBI:58349"/>
        <dbReference type="ChEBI" id="CHEBI:68483"/>
        <dbReference type="ChEBI" id="CHEBI:70757"/>
        <dbReference type="EC" id="1.3.1.98"/>
    </reaction>
</comment>
<dbReference type="EC" id="1.3.1.98" evidence="17"/>
<dbReference type="Gene3D" id="3.90.78.10">
    <property type="entry name" value="UDP-N-acetylenolpyruvoylglucosamine reductase, C-terminal domain"/>
    <property type="match status" value="1"/>
</dbReference>
<keyword evidence="7 17" id="KW-0132">Cell division</keyword>
<dbReference type="UniPathway" id="UPA00219"/>
<evidence type="ECO:0000256" key="2">
    <source>
        <dbReference type="ARBA" id="ARBA00003921"/>
    </source>
</evidence>
<keyword evidence="10 17" id="KW-0521">NADP</keyword>
<evidence type="ECO:0000256" key="10">
    <source>
        <dbReference type="ARBA" id="ARBA00022857"/>
    </source>
</evidence>
<evidence type="ECO:0000256" key="9">
    <source>
        <dbReference type="ARBA" id="ARBA00022827"/>
    </source>
</evidence>